<dbReference type="AlphaFoldDB" id="A1BJS6"/>
<gene>
    <name evidence="4" type="ordered locus">Cpha266_2669</name>
</gene>
<dbReference type="eggNOG" id="COG0457">
    <property type="taxonomic scope" value="Bacteria"/>
</dbReference>
<dbReference type="STRING" id="290317.Cpha266_2669"/>
<dbReference type="EMBL" id="CP000492">
    <property type="protein sequence ID" value="ABL66653.1"/>
    <property type="molecule type" value="Genomic_DNA"/>
</dbReference>
<evidence type="ECO:0000313" key="5">
    <source>
        <dbReference type="Proteomes" id="UP000008701"/>
    </source>
</evidence>
<reference evidence="4 5" key="1">
    <citation type="submission" date="2006-12" db="EMBL/GenBank/DDBJ databases">
        <title>Complete sequence of Chlorobium phaeobacteroides DSM 266.</title>
        <authorList>
            <consortium name="US DOE Joint Genome Institute"/>
            <person name="Copeland A."/>
            <person name="Lucas S."/>
            <person name="Lapidus A."/>
            <person name="Barry K."/>
            <person name="Detter J.C."/>
            <person name="Glavina del Rio T."/>
            <person name="Hammon N."/>
            <person name="Israni S."/>
            <person name="Pitluck S."/>
            <person name="Goltsman E."/>
            <person name="Schmutz J."/>
            <person name="Larimer F."/>
            <person name="Land M."/>
            <person name="Hauser L."/>
            <person name="Mikhailova N."/>
            <person name="Li T."/>
            <person name="Overmann J."/>
            <person name="Bryant D.A."/>
            <person name="Richardson P."/>
        </authorList>
    </citation>
    <scope>NUCLEOTIDE SEQUENCE [LARGE SCALE GENOMIC DNA]</scope>
    <source>
        <strain evidence="4 5">DSM 266</strain>
    </source>
</reference>
<organism evidence="4 5">
    <name type="scientific">Chlorobium phaeobacteroides (strain DSM 266 / SMG 266 / 2430)</name>
    <dbReference type="NCBI Taxonomy" id="290317"/>
    <lineage>
        <taxon>Bacteria</taxon>
        <taxon>Pseudomonadati</taxon>
        <taxon>Chlorobiota</taxon>
        <taxon>Chlorobiia</taxon>
        <taxon>Chlorobiales</taxon>
        <taxon>Chlorobiaceae</taxon>
        <taxon>Chlorobium/Pelodictyon group</taxon>
        <taxon>Chlorobium</taxon>
    </lineage>
</organism>
<sequence precursor="true">MKRLFSLAACVHIILFLLVATAFADGSNAAFNIGYESHLRGDLKGAIKHYTSAIEKNPVFAMAYQMRAAAWQQMKRYDLAINDFSMVISFGEPYFQSVGYFNRGVAKNMAGDYYGAIPDFNQTITLDKRMSAAYFHRGIAKKKTGDTFGQLQDFREAARLGEPNAEKWLNANYPGWKEMASGITPLFTP</sequence>
<dbReference type="HOGENOM" id="CLU_003728_10_0_10"/>
<keyword evidence="2" id="KW-0802">TPR repeat</keyword>
<dbReference type="SUPFAM" id="SSF48452">
    <property type="entry name" value="TPR-like"/>
    <property type="match status" value="1"/>
</dbReference>
<name>A1BJS6_CHLPD</name>
<feature type="chain" id="PRO_5002632924" evidence="3">
    <location>
        <begin position="25"/>
        <end position="189"/>
    </location>
</feature>
<accession>A1BJS6</accession>
<dbReference type="PANTHER" id="PTHR44858:SF1">
    <property type="entry name" value="UDP-N-ACETYLGLUCOSAMINE--PEPTIDE N-ACETYLGLUCOSAMINYLTRANSFERASE SPINDLY-RELATED"/>
    <property type="match status" value="1"/>
</dbReference>
<evidence type="ECO:0000256" key="2">
    <source>
        <dbReference type="ARBA" id="ARBA00022803"/>
    </source>
</evidence>
<evidence type="ECO:0000256" key="1">
    <source>
        <dbReference type="ARBA" id="ARBA00022737"/>
    </source>
</evidence>
<dbReference type="InterPro" id="IPR011990">
    <property type="entry name" value="TPR-like_helical_dom_sf"/>
</dbReference>
<proteinExistence type="predicted"/>
<keyword evidence="1" id="KW-0677">Repeat</keyword>
<dbReference type="SMART" id="SM00028">
    <property type="entry name" value="TPR"/>
    <property type="match status" value="4"/>
</dbReference>
<dbReference type="KEGG" id="cph:Cpha266_2669"/>
<feature type="signal peptide" evidence="3">
    <location>
        <begin position="1"/>
        <end position="24"/>
    </location>
</feature>
<dbReference type="InterPro" id="IPR019734">
    <property type="entry name" value="TPR_rpt"/>
</dbReference>
<dbReference type="PANTHER" id="PTHR44858">
    <property type="entry name" value="TETRATRICOPEPTIDE REPEAT PROTEIN 6"/>
    <property type="match status" value="1"/>
</dbReference>
<evidence type="ECO:0000313" key="4">
    <source>
        <dbReference type="EMBL" id="ABL66653.1"/>
    </source>
</evidence>
<dbReference type="Proteomes" id="UP000008701">
    <property type="component" value="Chromosome"/>
</dbReference>
<keyword evidence="3" id="KW-0732">Signal</keyword>
<dbReference type="Gene3D" id="1.25.40.10">
    <property type="entry name" value="Tetratricopeptide repeat domain"/>
    <property type="match status" value="2"/>
</dbReference>
<protein>
    <submittedName>
        <fullName evidence="4">TPR repeat-containing protein</fullName>
    </submittedName>
</protein>
<dbReference type="OrthoDB" id="597607at2"/>
<dbReference type="RefSeq" id="WP_015961180.1">
    <property type="nucleotide sequence ID" value="NC_008639.1"/>
</dbReference>
<evidence type="ECO:0000256" key="3">
    <source>
        <dbReference type="SAM" id="SignalP"/>
    </source>
</evidence>
<dbReference type="InterPro" id="IPR050498">
    <property type="entry name" value="Ycf3"/>
</dbReference>
<dbReference type="GO" id="GO:0046813">
    <property type="term" value="P:receptor-mediated virion attachment to host cell"/>
    <property type="evidence" value="ECO:0007669"/>
    <property type="project" value="TreeGrafter"/>
</dbReference>
<dbReference type="GO" id="GO:0009279">
    <property type="term" value="C:cell outer membrane"/>
    <property type="evidence" value="ECO:0007669"/>
    <property type="project" value="TreeGrafter"/>
</dbReference>
<keyword evidence="5" id="KW-1185">Reference proteome</keyword>